<gene>
    <name evidence="1" type="ORF">Tci_023030</name>
</gene>
<dbReference type="InterPro" id="IPR011050">
    <property type="entry name" value="Pectin_lyase_fold/virulence"/>
</dbReference>
<protein>
    <submittedName>
        <fullName evidence="1">Uncharacterized protein</fullName>
    </submittedName>
</protein>
<comment type="caution">
    <text evidence="1">The sequence shown here is derived from an EMBL/GenBank/DDBJ whole genome shotgun (WGS) entry which is preliminary data.</text>
</comment>
<proteinExistence type="predicted"/>
<reference evidence="1" key="1">
    <citation type="journal article" date="2019" name="Sci. Rep.">
        <title>Draft genome of Tanacetum cinerariifolium, the natural source of mosquito coil.</title>
        <authorList>
            <person name="Yamashiro T."/>
            <person name="Shiraishi A."/>
            <person name="Satake H."/>
            <person name="Nakayama K."/>
        </authorList>
    </citation>
    <scope>NUCLEOTIDE SEQUENCE</scope>
</reference>
<accession>A0A6L2KQY9</accession>
<organism evidence="1">
    <name type="scientific">Tanacetum cinerariifolium</name>
    <name type="common">Dalmatian daisy</name>
    <name type="synonym">Chrysanthemum cinerariifolium</name>
    <dbReference type="NCBI Taxonomy" id="118510"/>
    <lineage>
        <taxon>Eukaryota</taxon>
        <taxon>Viridiplantae</taxon>
        <taxon>Streptophyta</taxon>
        <taxon>Embryophyta</taxon>
        <taxon>Tracheophyta</taxon>
        <taxon>Spermatophyta</taxon>
        <taxon>Magnoliopsida</taxon>
        <taxon>eudicotyledons</taxon>
        <taxon>Gunneridae</taxon>
        <taxon>Pentapetalae</taxon>
        <taxon>asterids</taxon>
        <taxon>campanulids</taxon>
        <taxon>Asterales</taxon>
        <taxon>Asteraceae</taxon>
        <taxon>Asteroideae</taxon>
        <taxon>Anthemideae</taxon>
        <taxon>Anthemidinae</taxon>
        <taxon>Tanacetum</taxon>
    </lineage>
</organism>
<sequence>MLVMVEVTRRRYESNLKKMLSQKIVEMVKKWYMFAKLEIINPFKLLRVIRVKLMLLAALEEKLKEVTVEQDEMKKCIRLMMKEIKRFSGLVSDKSVRGVRVRGVRFGVHVNGVRVGGLRVDGVRVRGVQVRGVQIGGVQVRSVRDGGVRVGGVRVGGVRVGGVRVGGVRVDGVRVSGIRFGSVGVSAVRVRGV</sequence>
<dbReference type="AlphaFoldDB" id="A0A6L2KQY9"/>
<name>A0A6L2KQY9_TANCI</name>
<evidence type="ECO:0000313" key="1">
    <source>
        <dbReference type="EMBL" id="GEU51052.1"/>
    </source>
</evidence>
<dbReference type="EMBL" id="BKCJ010002807">
    <property type="protein sequence ID" value="GEU51052.1"/>
    <property type="molecule type" value="Genomic_DNA"/>
</dbReference>
<dbReference type="SUPFAM" id="SSF51126">
    <property type="entry name" value="Pectin lyase-like"/>
    <property type="match status" value="1"/>
</dbReference>